<organism evidence="5 6">
    <name type="scientific">Gimesia algae</name>
    <dbReference type="NCBI Taxonomy" id="2527971"/>
    <lineage>
        <taxon>Bacteria</taxon>
        <taxon>Pseudomonadati</taxon>
        <taxon>Planctomycetota</taxon>
        <taxon>Planctomycetia</taxon>
        <taxon>Planctomycetales</taxon>
        <taxon>Planctomycetaceae</taxon>
        <taxon>Gimesia</taxon>
    </lineage>
</organism>
<keyword evidence="2" id="KW-0808">Transferase</keyword>
<evidence type="ECO:0000256" key="3">
    <source>
        <dbReference type="RuleBase" id="RU362026"/>
    </source>
</evidence>
<evidence type="ECO:0000256" key="2">
    <source>
        <dbReference type="ARBA" id="ARBA00022679"/>
    </source>
</evidence>
<comment type="similarity">
    <text evidence="3">Belongs to the N(4)/N(6)-methyltransferase family.</text>
</comment>
<dbReference type="InterPro" id="IPR002941">
    <property type="entry name" value="DNA_methylase_N4/N6"/>
</dbReference>
<dbReference type="GO" id="GO:0003677">
    <property type="term" value="F:DNA binding"/>
    <property type="evidence" value="ECO:0007669"/>
    <property type="project" value="InterPro"/>
</dbReference>
<accession>A0A517VFD1</accession>
<dbReference type="GO" id="GO:0008170">
    <property type="term" value="F:N-methyltransferase activity"/>
    <property type="evidence" value="ECO:0007669"/>
    <property type="project" value="InterPro"/>
</dbReference>
<dbReference type="EC" id="2.1.1.-" evidence="3"/>
<dbReference type="SUPFAM" id="SSF110849">
    <property type="entry name" value="ParB/Sulfiredoxin"/>
    <property type="match status" value="1"/>
</dbReference>
<dbReference type="SUPFAM" id="SSF53335">
    <property type="entry name" value="S-adenosyl-L-methionine-dependent methyltransferases"/>
    <property type="match status" value="1"/>
</dbReference>
<dbReference type="Gene3D" id="3.40.50.150">
    <property type="entry name" value="Vaccinia Virus protein VP39"/>
    <property type="match status" value="1"/>
</dbReference>
<dbReference type="InterPro" id="IPR001091">
    <property type="entry name" value="RM_Methyltransferase"/>
</dbReference>
<gene>
    <name evidence="5" type="ORF">Pan161_33880</name>
</gene>
<dbReference type="AlphaFoldDB" id="A0A517VFD1"/>
<evidence type="ECO:0000313" key="5">
    <source>
        <dbReference type="EMBL" id="QDT91725.1"/>
    </source>
</evidence>
<dbReference type="Pfam" id="PF01555">
    <property type="entry name" value="N6_N4_Mtase"/>
    <property type="match status" value="1"/>
</dbReference>
<keyword evidence="1 5" id="KW-0489">Methyltransferase</keyword>
<dbReference type="InterPro" id="IPR036086">
    <property type="entry name" value="ParB/Sulfiredoxin_sf"/>
</dbReference>
<dbReference type="EMBL" id="CP036343">
    <property type="protein sequence ID" value="QDT91725.1"/>
    <property type="molecule type" value="Genomic_DNA"/>
</dbReference>
<sequence length="413" mass="47023">MKSNDPFRIFPRATLTERQDLRASIEAVGLKNSIVLDADHHVIDGHERRDICEELGIDWYKGADVRDGLSEIEKKALAIELNMWRRPLHLTRPQRNTLIEIYLIAHPEFCDEKISELFGVDRSTVNRRRKKLVQTHKLPKVEATIGTDGVKRKVGKRTGSRLIVKSRKEYDSVIPDIKESGDAVSGLIRRPKRFSAVARRKRALASVKQVRKLPTSHSITCCDFRNLEIEPESVDLILTDVVWTMASRQDWFDLGKLAKTWLKPDGLFVSYIGTSTLPYFCNELMNHLKYVWTISLFFEETQLSFTQKVVEQWRPIVVFGKRSGITLPIRDTLNNTKEKDYHDWQQSLPAALELVEKLSNPGDVICDPQMGSGTNAVAAAIIRNRKFIGCDIDAKAIKIARHRVVTEGKGVVA</sequence>
<dbReference type="RefSeq" id="WP_145228656.1">
    <property type="nucleotide sequence ID" value="NZ_CP036343.1"/>
</dbReference>
<name>A0A517VFD1_9PLAN</name>
<dbReference type="InterPro" id="IPR029063">
    <property type="entry name" value="SAM-dependent_MTases_sf"/>
</dbReference>
<dbReference type="OrthoDB" id="9800801at2"/>
<protein>
    <recommendedName>
        <fullName evidence="3">Methyltransferase</fullName>
        <ecNumber evidence="3">2.1.1.-</ecNumber>
    </recommendedName>
</protein>
<evidence type="ECO:0000313" key="6">
    <source>
        <dbReference type="Proteomes" id="UP000316855"/>
    </source>
</evidence>
<reference evidence="5 6" key="1">
    <citation type="submission" date="2019-02" db="EMBL/GenBank/DDBJ databases">
        <title>Deep-cultivation of Planctomycetes and their phenomic and genomic characterization uncovers novel biology.</title>
        <authorList>
            <person name="Wiegand S."/>
            <person name="Jogler M."/>
            <person name="Boedeker C."/>
            <person name="Pinto D."/>
            <person name="Vollmers J."/>
            <person name="Rivas-Marin E."/>
            <person name="Kohn T."/>
            <person name="Peeters S.H."/>
            <person name="Heuer A."/>
            <person name="Rast P."/>
            <person name="Oberbeckmann S."/>
            <person name="Bunk B."/>
            <person name="Jeske O."/>
            <person name="Meyerdierks A."/>
            <person name="Storesund J.E."/>
            <person name="Kallscheuer N."/>
            <person name="Luecker S."/>
            <person name="Lage O.M."/>
            <person name="Pohl T."/>
            <person name="Merkel B.J."/>
            <person name="Hornburger P."/>
            <person name="Mueller R.-W."/>
            <person name="Bruemmer F."/>
            <person name="Labrenz M."/>
            <person name="Spormann A.M."/>
            <person name="Op den Camp H."/>
            <person name="Overmann J."/>
            <person name="Amann R."/>
            <person name="Jetten M.S.M."/>
            <person name="Mascher T."/>
            <person name="Medema M.H."/>
            <person name="Devos D.P."/>
            <person name="Kaster A.-K."/>
            <person name="Ovreas L."/>
            <person name="Rohde M."/>
            <person name="Galperin M.Y."/>
            <person name="Jogler C."/>
        </authorList>
    </citation>
    <scope>NUCLEOTIDE SEQUENCE [LARGE SCALE GENOMIC DNA]</scope>
    <source>
        <strain evidence="5 6">Pan161</strain>
    </source>
</reference>
<feature type="domain" description="DNA methylase N-4/N-6" evidence="4">
    <location>
        <begin position="332"/>
        <end position="400"/>
    </location>
</feature>
<dbReference type="Proteomes" id="UP000316855">
    <property type="component" value="Chromosome"/>
</dbReference>
<dbReference type="PRINTS" id="PR00508">
    <property type="entry name" value="S21N4MTFRASE"/>
</dbReference>
<keyword evidence="6" id="KW-1185">Reference proteome</keyword>
<evidence type="ECO:0000259" key="4">
    <source>
        <dbReference type="Pfam" id="PF01555"/>
    </source>
</evidence>
<proteinExistence type="inferred from homology"/>
<evidence type="ECO:0000256" key="1">
    <source>
        <dbReference type="ARBA" id="ARBA00022603"/>
    </source>
</evidence>
<dbReference type="KEGG" id="gax:Pan161_33880"/>
<dbReference type="GO" id="GO:0032259">
    <property type="term" value="P:methylation"/>
    <property type="evidence" value="ECO:0007669"/>
    <property type="project" value="UniProtKB-KW"/>
</dbReference>